<feature type="compositionally biased region" description="Low complexity" evidence="1">
    <location>
        <begin position="799"/>
        <end position="808"/>
    </location>
</feature>
<dbReference type="PANTHER" id="PTHR44119">
    <property type="entry name" value="MAGNESIUM-CHELATASE SUBUNIT CHLH, CHLOROPLASTIC"/>
    <property type="match status" value="1"/>
</dbReference>
<organism evidence="4 5">
    <name type="scientific">Porphyromonas gingivicanis</name>
    <dbReference type="NCBI Taxonomy" id="266762"/>
    <lineage>
        <taxon>Bacteria</taxon>
        <taxon>Pseudomonadati</taxon>
        <taxon>Bacteroidota</taxon>
        <taxon>Bacteroidia</taxon>
        <taxon>Bacteroidales</taxon>
        <taxon>Porphyromonadaceae</taxon>
        <taxon>Porphyromonas</taxon>
    </lineage>
</organism>
<feature type="region of interest" description="Disordered" evidence="1">
    <location>
        <begin position="1394"/>
        <end position="1424"/>
    </location>
</feature>
<dbReference type="STRING" id="266762.HQ36_07410"/>
<feature type="region of interest" description="Disordered" evidence="1">
    <location>
        <begin position="794"/>
        <end position="885"/>
    </location>
</feature>
<keyword evidence="2" id="KW-0472">Membrane</keyword>
<dbReference type="Proteomes" id="UP000030134">
    <property type="component" value="Unassembled WGS sequence"/>
</dbReference>
<comment type="caution">
    <text evidence="4">The sequence shown here is derived from an EMBL/GenBank/DDBJ whole genome shotgun (WGS) entry which is preliminary data.</text>
</comment>
<evidence type="ECO:0000256" key="2">
    <source>
        <dbReference type="SAM" id="Phobius"/>
    </source>
</evidence>
<keyword evidence="5" id="KW-1185">Reference proteome</keyword>
<keyword evidence="2" id="KW-0812">Transmembrane</keyword>
<proteinExistence type="predicted"/>
<feature type="compositionally biased region" description="Basic and acidic residues" evidence="1">
    <location>
        <begin position="829"/>
        <end position="853"/>
    </location>
</feature>
<evidence type="ECO:0000256" key="1">
    <source>
        <dbReference type="SAM" id="MobiDB-lite"/>
    </source>
</evidence>
<dbReference type="InterPro" id="IPR003672">
    <property type="entry name" value="CobN/Mg_chltase"/>
</dbReference>
<dbReference type="PANTHER" id="PTHR44119:SF4">
    <property type="entry name" value="AEROBIC COBALTOCHELATASE SUBUNIT COBN"/>
    <property type="match status" value="1"/>
</dbReference>
<feature type="domain" description="CobN/magnesium chelatase" evidence="3">
    <location>
        <begin position="120"/>
        <end position="1347"/>
    </location>
</feature>
<name>A0A0A2G4X1_9PORP</name>
<evidence type="ECO:0000313" key="4">
    <source>
        <dbReference type="EMBL" id="KGN97375.1"/>
    </source>
</evidence>
<keyword evidence="2" id="KW-1133">Transmembrane helix</keyword>
<feature type="compositionally biased region" description="Basic and acidic residues" evidence="1">
    <location>
        <begin position="1397"/>
        <end position="1424"/>
    </location>
</feature>
<reference evidence="4 5" key="1">
    <citation type="submission" date="2014-08" db="EMBL/GenBank/DDBJ databases">
        <title>Porphyromonas gingivicanis strain:COT-022_OH1391 Genome sequencing.</title>
        <authorList>
            <person name="Wallis C."/>
            <person name="Deusch O."/>
            <person name="O'Flynn C."/>
            <person name="Davis I."/>
            <person name="Jospin G."/>
            <person name="Darling A.E."/>
            <person name="Coil D.A."/>
            <person name="Alexiev A."/>
            <person name="Horsfall A."/>
            <person name="Kirkwood N."/>
            <person name="Harris S."/>
            <person name="Eisen J.A."/>
        </authorList>
    </citation>
    <scope>NUCLEOTIDE SEQUENCE [LARGE SCALE GENOMIC DNA]</scope>
    <source>
        <strain evidence="5">COT-022 OH1391</strain>
    </source>
</reference>
<feature type="transmembrane region" description="Helical" evidence="2">
    <location>
        <begin position="1430"/>
        <end position="1449"/>
    </location>
</feature>
<dbReference type="Pfam" id="PF02514">
    <property type="entry name" value="CobN-Mg_chel"/>
    <property type="match status" value="1"/>
</dbReference>
<sequence>MKRYALPLLGVILVAVLAALFWPRPTRVALVNFPQFMLARAISSSDAKNVSVRSEDNFSKLKNYDFVLAFGMGARWSEEERQELLRLQEKGSVGVHVLMPTNPDNDISSLEDTDAELIGSYFGNGGAKNYRSGFNYIRQNILGKKLREGKVDNPIVYSGNIYFGKTDEDIFNSFEEYQEYYKNNGYKPGAPNVAVLISFASPINSNREHIDEMVASLEQSGLNVYPFSSGTSRLEHLKKIDPSVLLYLPHGKLIVGQDGSMEQWLKERNIPIITPMTIATLRKAWEEDKQGMQGGFLSQSVSVPEIDGAIIPFALIALEEDEKTGLQLFHTIPGRMEVFTSLINRYINLQKKPNKDKRLAIYYFKGPGQNSLVAQGIETLPSLYNVMKRLRQEGYTVTGLPDSEKEFERMIMDRGALFNSYAEGALTDFIKKGYPQFVSTDSLNSWMKAVLTPAQIELLAQHYGAAPGRFYSMEKDGVEGIAVTAVPFGNVVLLPQPGQGVGANDFSAVHGSNPVPPYPYVASYLWTQKGFKADAMMHFGTHGSLEFINGKQIALSSEDWTDRLVNDLPHTYYYTIANIGEGMIAKRRSYAQTVSYLAPPFIETRMRGTVGDLLTMTDTYLGNESDDDALSLQIKEKAIKMGYHRDLRLDSIKDKPWTRLEIEQLSNFAEELAVSKIPGGMYVTGVPFMPEKIFSSVVHIATDPIAYSLAALDRERGRYTQKQQDSERLFSRLYRAPAERFVRQAINTTTVNVDVALQTLGVTKEELERANVLLEQLDKQAQMNNMMRSMMSGGGGMPTGMAAMMPRTSSKKAKKSAGGGHPSWIPKSSKSDKETAKSDNADGKTEATQKADAGKSMAQKGHPQKMDTEKKVNTGAKPASMGGGHPMGMGMPPMSDRDRDFALAVATLKRTILSVKLYQKYLTTSPGLELDGIVNALNGGYTEPSPGGDYIANPETLPTGRNLYSINAEETPTKAAWDKGRKLAEDMLADYAARHNGELPQKVSFTLWSSSFIESEGATIAEIIYLLGCEPVRDPMGRVRDIRLVPREELGRKRVDVVVQTSGQLRDLAASRLYLIQKAVDLAAKATDEKDNEVANGAIDAERVLLDRGLSPNQARSLSTQRVFGGVNGNYGTGIQGMVESGDKWEKESEVANVYLNNMGAIYGMEGNWGDFQEGLFEAALQNVDAVVQPRQSNSWGALSLDHVYEFMGGLTLAVRHVTGKDPEGYFNDLRNHHRTRVQEIKQAVGVEARTTILNPTYIKEVTKGGQGAANALAETIRNTYGWNVMKPALIDKELWDDIYDTYIKDEQNLGIREFFEENNPAALQEMTAVMLETARKGLWAASPEQLAELAKMHAEVMAEHGAGCSGFVCDNASLRNFIQNKLPQEQQQQYSSSIKKVREVSATDKSKGQVLKKEEQEAQTPTDRKPAQLFLPIAFGVLVLLLIVFVIYRRQRAKRQ</sequence>
<evidence type="ECO:0000313" key="5">
    <source>
        <dbReference type="Proteomes" id="UP000030134"/>
    </source>
</evidence>
<evidence type="ECO:0000259" key="3">
    <source>
        <dbReference type="Pfam" id="PF02514"/>
    </source>
</evidence>
<dbReference type="EMBL" id="JQZW01000013">
    <property type="protein sequence ID" value="KGN97375.1"/>
    <property type="molecule type" value="Genomic_DNA"/>
</dbReference>
<protein>
    <submittedName>
        <fullName evidence="4">Cobalt chelatase</fullName>
    </submittedName>
</protein>
<dbReference type="eggNOG" id="COG1429">
    <property type="taxonomic scope" value="Bacteria"/>
</dbReference>
<accession>A0A0A2G4X1</accession>
<gene>
    <name evidence="4" type="ORF">HQ36_07410</name>
</gene>